<accession>A0A6S8TX75</accession>
<keyword evidence="2" id="KW-0934">Plastid</keyword>
<evidence type="ECO:0000256" key="2">
    <source>
        <dbReference type="ARBA" id="ARBA00022640"/>
    </source>
</evidence>
<name>A0A6S8TX75_9STRA</name>
<dbReference type="AlphaFoldDB" id="A0A6S8TX75"/>
<evidence type="ECO:0000313" key="5">
    <source>
        <dbReference type="EMBL" id="CAE4631688.1"/>
    </source>
</evidence>
<evidence type="ECO:0000256" key="3">
    <source>
        <dbReference type="SAM" id="SignalP"/>
    </source>
</evidence>
<organism evidence="5">
    <name type="scientific">Ditylum brightwellii</name>
    <dbReference type="NCBI Taxonomy" id="49249"/>
    <lineage>
        <taxon>Eukaryota</taxon>
        <taxon>Sar</taxon>
        <taxon>Stramenopiles</taxon>
        <taxon>Ochrophyta</taxon>
        <taxon>Bacillariophyta</taxon>
        <taxon>Mediophyceae</taxon>
        <taxon>Lithodesmiophycidae</taxon>
        <taxon>Lithodesmiales</taxon>
        <taxon>Lithodesmiaceae</taxon>
        <taxon>Ditylum</taxon>
    </lineage>
</organism>
<feature type="chain" id="PRO_5030159463" description="Plastid lipid-associated protein/fibrillin conserved domain-containing protein" evidence="3">
    <location>
        <begin position="21"/>
        <end position="308"/>
    </location>
</feature>
<proteinExistence type="predicted"/>
<evidence type="ECO:0000259" key="4">
    <source>
        <dbReference type="Pfam" id="PF04755"/>
    </source>
</evidence>
<feature type="domain" description="Plastid lipid-associated protein/fibrillin conserved" evidence="4">
    <location>
        <begin position="85"/>
        <end position="305"/>
    </location>
</feature>
<reference evidence="5" key="1">
    <citation type="submission" date="2021-01" db="EMBL/GenBank/DDBJ databases">
        <authorList>
            <person name="Corre E."/>
            <person name="Pelletier E."/>
            <person name="Niang G."/>
            <person name="Scheremetjew M."/>
            <person name="Finn R."/>
            <person name="Kale V."/>
            <person name="Holt S."/>
            <person name="Cochrane G."/>
            <person name="Meng A."/>
            <person name="Brown T."/>
            <person name="Cohen L."/>
        </authorList>
    </citation>
    <scope>NUCLEOTIDE SEQUENCE</scope>
    <source>
        <strain evidence="5">GSO104</strain>
    </source>
</reference>
<feature type="signal peptide" evidence="3">
    <location>
        <begin position="1"/>
        <end position="20"/>
    </location>
</feature>
<dbReference type="InterPro" id="IPR006843">
    <property type="entry name" value="PAP/fibrillin_dom"/>
</dbReference>
<gene>
    <name evidence="5" type="ORF">DBRI00130_LOCUS27755</name>
</gene>
<sequence>MKIMTPSTLLFLIAPNVIHAFTSPTTFITRTSLTTQSASFKHKYNALYSMVDDDYPSDYDVEDLEPTSKSVAVDLEEDDEAIRDALKRELLLLASVTNRGEFASPEEKDIIVDLVTQLEALNPTAEPALQCSGEWDLVLSSTQSFRSSPFFMAIRAAVPDQNKAMVENGFNIHDRATTASRIGHVRQTIATSKNLAGDQELISEVDVNLGILPGFPVRVRGTVITTARLEMTAPETWFVTVKNTKVKGSNVPFLDQYLDDYPLEVPVGDVYESVRGSVPVATLKTFYVDEGLRITRDVDDNFFVFSRA</sequence>
<evidence type="ECO:0000256" key="1">
    <source>
        <dbReference type="ARBA" id="ARBA00004474"/>
    </source>
</evidence>
<dbReference type="EMBL" id="HBNS01035540">
    <property type="protein sequence ID" value="CAE4631688.1"/>
    <property type="molecule type" value="Transcribed_RNA"/>
</dbReference>
<protein>
    <recommendedName>
        <fullName evidence="4">Plastid lipid-associated protein/fibrillin conserved domain-containing protein</fullName>
    </recommendedName>
</protein>
<dbReference type="GO" id="GO:0009536">
    <property type="term" value="C:plastid"/>
    <property type="evidence" value="ECO:0007669"/>
    <property type="project" value="UniProtKB-SubCell"/>
</dbReference>
<dbReference type="Pfam" id="PF04755">
    <property type="entry name" value="PAP_fibrillin"/>
    <property type="match status" value="1"/>
</dbReference>
<dbReference type="PANTHER" id="PTHR31906">
    <property type="entry name" value="PLASTID-LIPID-ASSOCIATED PROTEIN 4, CHLOROPLASTIC-RELATED"/>
    <property type="match status" value="1"/>
</dbReference>
<keyword evidence="3" id="KW-0732">Signal</keyword>
<comment type="subcellular location">
    <subcellularLocation>
        <location evidence="1">Plastid</location>
    </subcellularLocation>
</comment>
<dbReference type="InterPro" id="IPR039633">
    <property type="entry name" value="PAP"/>
</dbReference>